<gene>
    <name evidence="2" type="ORF">ACFS6J_22505</name>
</gene>
<keyword evidence="1" id="KW-1133">Transmembrane helix</keyword>
<evidence type="ECO:0000313" key="3">
    <source>
        <dbReference type="Proteomes" id="UP001597560"/>
    </source>
</evidence>
<keyword evidence="1" id="KW-0472">Membrane</keyword>
<organism evidence="2 3">
    <name type="scientific">Olivibacter jilunii</name>
    <dbReference type="NCBI Taxonomy" id="985016"/>
    <lineage>
        <taxon>Bacteria</taxon>
        <taxon>Pseudomonadati</taxon>
        <taxon>Bacteroidota</taxon>
        <taxon>Sphingobacteriia</taxon>
        <taxon>Sphingobacteriales</taxon>
        <taxon>Sphingobacteriaceae</taxon>
        <taxon>Olivibacter</taxon>
    </lineage>
</organism>
<evidence type="ECO:0008006" key="4">
    <source>
        <dbReference type="Google" id="ProtNLM"/>
    </source>
</evidence>
<name>A0ABW6B501_9SPHI</name>
<dbReference type="Proteomes" id="UP001597560">
    <property type="component" value="Unassembled WGS sequence"/>
</dbReference>
<keyword evidence="3" id="KW-1185">Reference proteome</keyword>
<dbReference type="RefSeq" id="WP_130855188.1">
    <property type="nucleotide sequence ID" value="NZ_JBHUPA010000020.1"/>
</dbReference>
<keyword evidence="1" id="KW-0812">Transmembrane</keyword>
<comment type="caution">
    <text evidence="2">The sequence shown here is derived from an EMBL/GenBank/DDBJ whole genome shotgun (WGS) entry which is preliminary data.</text>
</comment>
<evidence type="ECO:0000313" key="2">
    <source>
        <dbReference type="EMBL" id="MFD2964590.1"/>
    </source>
</evidence>
<reference evidence="3" key="1">
    <citation type="journal article" date="2019" name="Int. J. Syst. Evol. Microbiol.">
        <title>The Global Catalogue of Microorganisms (GCM) 10K type strain sequencing project: providing services to taxonomists for standard genome sequencing and annotation.</title>
        <authorList>
            <consortium name="The Broad Institute Genomics Platform"/>
            <consortium name="The Broad Institute Genome Sequencing Center for Infectious Disease"/>
            <person name="Wu L."/>
            <person name="Ma J."/>
        </authorList>
    </citation>
    <scope>NUCLEOTIDE SEQUENCE [LARGE SCALE GENOMIC DNA]</scope>
    <source>
        <strain evidence="3">KCTC 23098</strain>
    </source>
</reference>
<protein>
    <recommendedName>
        <fullName evidence="4">Preprotein translocase subunit SecB</fullName>
    </recommendedName>
</protein>
<dbReference type="EMBL" id="JBHUPA010000020">
    <property type="protein sequence ID" value="MFD2964590.1"/>
    <property type="molecule type" value="Genomic_DNA"/>
</dbReference>
<sequence length="142" mass="16474">MEKRTIIAEKIHLVRILPSREYFDYQYAIADKELKLNVAQSTKHNSEKKSFKISLSLFLEYEGQKIADYLYDFIFQVENLEEYVLQKDEKPLFSGLLISTLLTIAYSTLRGILHTKLADTALKDFILPVISPNELLKSKINT</sequence>
<proteinExistence type="predicted"/>
<accession>A0ABW6B501</accession>
<feature type="transmembrane region" description="Helical" evidence="1">
    <location>
        <begin position="92"/>
        <end position="113"/>
    </location>
</feature>
<evidence type="ECO:0000256" key="1">
    <source>
        <dbReference type="SAM" id="Phobius"/>
    </source>
</evidence>